<dbReference type="Proteomes" id="UP001595683">
    <property type="component" value="Unassembled WGS sequence"/>
</dbReference>
<dbReference type="SUPFAM" id="SSF54427">
    <property type="entry name" value="NTF2-like"/>
    <property type="match status" value="1"/>
</dbReference>
<dbReference type="RefSeq" id="WP_191325079.1">
    <property type="nucleotide sequence ID" value="NZ_BMZP01000014.1"/>
</dbReference>
<dbReference type="InterPro" id="IPR027843">
    <property type="entry name" value="DUF4440"/>
</dbReference>
<feature type="domain" description="DUF4440" evidence="1">
    <location>
        <begin position="10"/>
        <end position="120"/>
    </location>
</feature>
<reference evidence="3" key="1">
    <citation type="journal article" date="2019" name="Int. J. Syst. Evol. Microbiol.">
        <title>The Global Catalogue of Microorganisms (GCM) 10K type strain sequencing project: providing services to taxonomists for standard genome sequencing and annotation.</title>
        <authorList>
            <consortium name="The Broad Institute Genomics Platform"/>
            <consortium name="The Broad Institute Genome Sequencing Center for Infectious Disease"/>
            <person name="Wu L."/>
            <person name="Ma J."/>
        </authorList>
    </citation>
    <scope>NUCLEOTIDE SEQUENCE [LARGE SCALE GENOMIC DNA]</scope>
    <source>
        <strain evidence="3">KCTC 42224</strain>
    </source>
</reference>
<organism evidence="2 3">
    <name type="scientific">Novosphingobium pokkalii</name>
    <dbReference type="NCBI Taxonomy" id="1770194"/>
    <lineage>
        <taxon>Bacteria</taxon>
        <taxon>Pseudomonadati</taxon>
        <taxon>Pseudomonadota</taxon>
        <taxon>Alphaproteobacteria</taxon>
        <taxon>Sphingomonadales</taxon>
        <taxon>Sphingomonadaceae</taxon>
        <taxon>Novosphingobium</taxon>
    </lineage>
</organism>
<dbReference type="EMBL" id="JBHRYE010000030">
    <property type="protein sequence ID" value="MFC3672992.1"/>
    <property type="molecule type" value="Genomic_DNA"/>
</dbReference>
<comment type="caution">
    <text evidence="2">The sequence shown here is derived from an EMBL/GenBank/DDBJ whole genome shotgun (WGS) entry which is preliminary data.</text>
</comment>
<sequence>MTHPADLAIRLRRAAFNQALAEADLAAIGPLLAPDVVLVTGSDSAVIAGRKAQLLAWKREFAARPRSIYRRTPSTIEISPVAPIALEEGDWQGQHADSGEVYAAGRYSAKWREIDGAWVIVAEIYVTMA</sequence>
<accession>A0ABV7V7B0</accession>
<name>A0ABV7V7B0_9SPHN</name>
<proteinExistence type="predicted"/>
<evidence type="ECO:0000313" key="2">
    <source>
        <dbReference type="EMBL" id="MFC3672992.1"/>
    </source>
</evidence>
<dbReference type="Gene3D" id="3.10.450.50">
    <property type="match status" value="1"/>
</dbReference>
<protein>
    <submittedName>
        <fullName evidence="2">Nuclear transport factor 2 family protein</fullName>
    </submittedName>
</protein>
<evidence type="ECO:0000259" key="1">
    <source>
        <dbReference type="Pfam" id="PF14534"/>
    </source>
</evidence>
<keyword evidence="3" id="KW-1185">Reference proteome</keyword>
<evidence type="ECO:0000313" key="3">
    <source>
        <dbReference type="Proteomes" id="UP001595683"/>
    </source>
</evidence>
<gene>
    <name evidence="2" type="ORF">ACFOOT_16360</name>
</gene>
<dbReference type="Pfam" id="PF14534">
    <property type="entry name" value="DUF4440"/>
    <property type="match status" value="1"/>
</dbReference>
<dbReference type="InterPro" id="IPR032710">
    <property type="entry name" value="NTF2-like_dom_sf"/>
</dbReference>